<dbReference type="UniPathway" id="UPA00148"/>
<dbReference type="NCBIfam" id="TIGR01467">
    <property type="entry name" value="cobI_cbiL"/>
    <property type="match status" value="1"/>
</dbReference>
<dbReference type="PANTHER" id="PTHR43467:SF2">
    <property type="entry name" value="COBALT-PRECORRIN-2 C(20)-METHYLTRANSFERASE"/>
    <property type="match status" value="1"/>
</dbReference>
<evidence type="ECO:0000256" key="2">
    <source>
        <dbReference type="ARBA" id="ARBA00005879"/>
    </source>
</evidence>
<dbReference type="PIRSF" id="PIRSF036427">
    <property type="entry name" value="Precrrn-2_mtase"/>
    <property type="match status" value="1"/>
</dbReference>
<keyword evidence="4" id="KW-0489">Methyltransferase</keyword>
<dbReference type="Proteomes" id="UP000029622">
    <property type="component" value="Unassembled WGS sequence"/>
</dbReference>
<dbReference type="InterPro" id="IPR012382">
    <property type="entry name" value="CobI/CbiL"/>
</dbReference>
<evidence type="ECO:0000313" key="9">
    <source>
        <dbReference type="EMBL" id="KGG79918.1"/>
    </source>
</evidence>
<evidence type="ECO:0000256" key="1">
    <source>
        <dbReference type="ARBA" id="ARBA00004953"/>
    </source>
</evidence>
<protein>
    <recommendedName>
        <fullName evidence="8">Tetrapyrrole methylase domain-containing protein</fullName>
    </recommendedName>
</protein>
<dbReference type="InterPro" id="IPR035996">
    <property type="entry name" value="4pyrrol_Methylase_sf"/>
</dbReference>
<evidence type="ECO:0000256" key="3">
    <source>
        <dbReference type="ARBA" id="ARBA00022573"/>
    </source>
</evidence>
<dbReference type="PANTHER" id="PTHR43467">
    <property type="entry name" value="COBALT-PRECORRIN-2 C(20)-METHYLTRANSFERASE"/>
    <property type="match status" value="1"/>
</dbReference>
<dbReference type="GO" id="GO:0009236">
    <property type="term" value="P:cobalamin biosynthetic process"/>
    <property type="evidence" value="ECO:0007669"/>
    <property type="project" value="UniProtKB-UniRule"/>
</dbReference>
<organism evidence="9 10">
    <name type="scientific">Caloranaerobacter azorensis H53214</name>
    <dbReference type="NCBI Taxonomy" id="1156417"/>
    <lineage>
        <taxon>Bacteria</taxon>
        <taxon>Bacillati</taxon>
        <taxon>Bacillota</taxon>
        <taxon>Tissierellia</taxon>
        <taxon>Tissierellales</taxon>
        <taxon>Thermohalobacteraceae</taxon>
        <taxon>Caloranaerobacter</taxon>
    </lineage>
</organism>
<dbReference type="InterPro" id="IPR014777">
    <property type="entry name" value="4pyrrole_Mease_sub1"/>
</dbReference>
<dbReference type="InterPro" id="IPR014776">
    <property type="entry name" value="4pyrrole_Mease_sub2"/>
</dbReference>
<comment type="similarity">
    <text evidence="2 7">Belongs to the precorrin methyltransferase family.</text>
</comment>
<proteinExistence type="inferred from homology"/>
<dbReference type="Pfam" id="PF00590">
    <property type="entry name" value="TP_methylase"/>
    <property type="match status" value="1"/>
</dbReference>
<dbReference type="Gene3D" id="3.40.1010.10">
    <property type="entry name" value="Cobalt-precorrin-4 Transmethylase, Domain 1"/>
    <property type="match status" value="1"/>
</dbReference>
<keyword evidence="3" id="KW-0169">Cobalamin biosynthesis</keyword>
<comment type="caution">
    <text evidence="9">The sequence shown here is derived from an EMBL/GenBank/DDBJ whole genome shotgun (WGS) entry which is preliminary data.</text>
</comment>
<dbReference type="AlphaFoldDB" id="A0A096BGN1"/>
<evidence type="ECO:0000256" key="5">
    <source>
        <dbReference type="ARBA" id="ARBA00022679"/>
    </source>
</evidence>
<dbReference type="SUPFAM" id="SSF53790">
    <property type="entry name" value="Tetrapyrrole methylase"/>
    <property type="match status" value="1"/>
</dbReference>
<evidence type="ECO:0000259" key="8">
    <source>
        <dbReference type="Pfam" id="PF00590"/>
    </source>
</evidence>
<dbReference type="CDD" id="cd11645">
    <property type="entry name" value="Precorrin_2_C20_MT"/>
    <property type="match status" value="1"/>
</dbReference>
<evidence type="ECO:0000256" key="6">
    <source>
        <dbReference type="ARBA" id="ARBA00022691"/>
    </source>
</evidence>
<dbReference type="InterPro" id="IPR006364">
    <property type="entry name" value="CobI/CbiL/CobIJ_dom"/>
</dbReference>
<dbReference type="STRING" id="1156417.Y919_09095"/>
<dbReference type="InterPro" id="IPR000878">
    <property type="entry name" value="4pyrrol_Mease"/>
</dbReference>
<reference evidence="9 10" key="1">
    <citation type="submission" date="2013-12" db="EMBL/GenBank/DDBJ databases">
        <title>Draft genome sequence of Caloranaerobacter sp. H53214.</title>
        <authorList>
            <person name="Jiang L.J."/>
            <person name="Shao Z.Z."/>
            <person name="Long M.N."/>
        </authorList>
    </citation>
    <scope>NUCLEOTIDE SEQUENCE [LARGE SCALE GENOMIC DNA]</scope>
    <source>
        <strain evidence="9 10">H53214</strain>
    </source>
</reference>
<accession>A0A096BGN1</accession>
<evidence type="ECO:0000256" key="7">
    <source>
        <dbReference type="PIRNR" id="PIRNR036427"/>
    </source>
</evidence>
<dbReference type="GO" id="GO:0032259">
    <property type="term" value="P:methylation"/>
    <property type="evidence" value="ECO:0007669"/>
    <property type="project" value="UniProtKB-KW"/>
</dbReference>
<dbReference type="RefSeq" id="WP_035164140.1">
    <property type="nucleotide sequence ID" value="NZ_AZTB01000049.1"/>
</dbReference>
<keyword evidence="6" id="KW-0949">S-adenosyl-L-methionine</keyword>
<name>A0A096BGN1_9FIRM</name>
<dbReference type="Gene3D" id="3.30.950.10">
    <property type="entry name" value="Methyltransferase, Cobalt-precorrin-4 Transmethylase, Domain 2"/>
    <property type="match status" value="1"/>
</dbReference>
<sequence>MRKGVFYGVGVGPGDPELITIKARKILNEVDVIICPEKRESAGSFAYKIAKEHIKSNAEIIYLTFPMVYDENELQNKWGENASIIAKMISNGKTVAFITLGDPTIYSTYMYLLHYLKKYDIEVKTIPGITSFCSVSSSLNMPIAEWEEGFSVVPLRKGDNDKLKRALDNFENVIVMKPANDCKILASELLKRGLENNFVLISKCGTEEERIITDINVIINEKIPYLSTIIIKKNGLKIYKY</sequence>
<evidence type="ECO:0000256" key="4">
    <source>
        <dbReference type="ARBA" id="ARBA00022603"/>
    </source>
</evidence>
<dbReference type="EMBL" id="AZTB01000049">
    <property type="protein sequence ID" value="KGG79918.1"/>
    <property type="molecule type" value="Genomic_DNA"/>
</dbReference>
<comment type="pathway">
    <text evidence="1">Cofactor biosynthesis; adenosylcobalamin biosynthesis.</text>
</comment>
<dbReference type="GO" id="GO:0030788">
    <property type="term" value="F:precorrin-2 C20-methyltransferase activity"/>
    <property type="evidence" value="ECO:0007669"/>
    <property type="project" value="InterPro"/>
</dbReference>
<feature type="domain" description="Tetrapyrrole methylase" evidence="8">
    <location>
        <begin position="6"/>
        <end position="213"/>
    </location>
</feature>
<evidence type="ECO:0000313" key="10">
    <source>
        <dbReference type="Proteomes" id="UP000029622"/>
    </source>
</evidence>
<keyword evidence="5" id="KW-0808">Transferase</keyword>
<gene>
    <name evidence="9" type="ORF">Y919_09095</name>
</gene>